<dbReference type="InterPro" id="IPR036890">
    <property type="entry name" value="HATPase_C_sf"/>
</dbReference>
<evidence type="ECO:0000313" key="1">
    <source>
        <dbReference type="EMBL" id="KKK62893.1"/>
    </source>
</evidence>
<evidence type="ECO:0008006" key="2">
    <source>
        <dbReference type="Google" id="ProtNLM"/>
    </source>
</evidence>
<name>A0A0F8X1W3_9ZZZZ</name>
<dbReference type="Gene3D" id="3.30.565.10">
    <property type="entry name" value="Histidine kinase-like ATPase, C-terminal domain"/>
    <property type="match status" value="1"/>
</dbReference>
<sequence>RTLKGSANTMQTLELQVEQDHVESLTKVRNPIIAIEELIWNGLDADATKIDVKLVMNNLGGLSKIRVSDNGTGIKRGECEHAFGSLGGSAKMEMHSTPDGRVPHGKSGKGRFRAFGIGPTVTWVSRYKADGVVKQFDIEGRRSVLKRFEIGDEKEIKGKRTGVEVTIDNIVTNYPSLLDAGKAAEELSKRLALYLRKYPVVEITYDGMKVDPSDLERHCQTYDVRLEDKDGAKVSGELTVIEWNSPTDRALYLCDEGGFALEECPPGILGREDLAPEETDDVKDLEGKQRIVDLMLHRQVPQLQPDEEPEDPNTEEMTLRDRLTLPTEIPEEILKPEIKLQYGIEEGSDFGHPFGMEGGIPGGVV</sequence>
<organism evidence="1">
    <name type="scientific">marine sediment metagenome</name>
    <dbReference type="NCBI Taxonomy" id="412755"/>
    <lineage>
        <taxon>unclassified sequences</taxon>
        <taxon>metagenomes</taxon>
        <taxon>ecological metagenomes</taxon>
    </lineage>
</organism>
<gene>
    <name evidence="1" type="ORF">LCGC14_2999780</name>
</gene>
<dbReference type="SUPFAM" id="SSF55874">
    <property type="entry name" value="ATPase domain of HSP90 chaperone/DNA topoisomerase II/histidine kinase"/>
    <property type="match status" value="1"/>
</dbReference>
<feature type="non-terminal residue" evidence="1">
    <location>
        <position position="365"/>
    </location>
</feature>
<proteinExistence type="predicted"/>
<reference evidence="1" key="1">
    <citation type="journal article" date="2015" name="Nature">
        <title>Complex archaea that bridge the gap between prokaryotes and eukaryotes.</title>
        <authorList>
            <person name="Spang A."/>
            <person name="Saw J.H."/>
            <person name="Jorgensen S.L."/>
            <person name="Zaremba-Niedzwiedzka K."/>
            <person name="Martijn J."/>
            <person name="Lind A.E."/>
            <person name="van Eijk R."/>
            <person name="Schleper C."/>
            <person name="Guy L."/>
            <person name="Ettema T.J."/>
        </authorList>
    </citation>
    <scope>NUCLEOTIDE SEQUENCE</scope>
</reference>
<dbReference type="Pfam" id="PF13589">
    <property type="entry name" value="HATPase_c_3"/>
    <property type="match status" value="1"/>
</dbReference>
<feature type="non-terminal residue" evidence="1">
    <location>
        <position position="1"/>
    </location>
</feature>
<comment type="caution">
    <text evidence="1">The sequence shown here is derived from an EMBL/GenBank/DDBJ whole genome shotgun (WGS) entry which is preliminary data.</text>
</comment>
<protein>
    <recommendedName>
        <fullName evidence="2">Histidine kinase/HSP90-like ATPase domain-containing protein</fullName>
    </recommendedName>
</protein>
<accession>A0A0F8X1W3</accession>
<dbReference type="AlphaFoldDB" id="A0A0F8X1W3"/>
<dbReference type="EMBL" id="LAZR01061775">
    <property type="protein sequence ID" value="KKK62893.1"/>
    <property type="molecule type" value="Genomic_DNA"/>
</dbReference>